<reference evidence="3 4" key="1">
    <citation type="submission" date="2018-11" db="EMBL/GenBank/DDBJ databases">
        <title>Sequencing the genomes of 1000 actinobacteria strains.</title>
        <authorList>
            <person name="Klenk H.-P."/>
        </authorList>
    </citation>
    <scope>NUCLEOTIDE SEQUENCE [LARGE SCALE GENOMIC DNA]</scope>
    <source>
        <strain evidence="3 4">DSM 14012</strain>
    </source>
</reference>
<dbReference type="Gene3D" id="3.40.50.720">
    <property type="entry name" value="NAD(P)-binding Rossmann-like Domain"/>
    <property type="match status" value="1"/>
</dbReference>
<evidence type="ECO:0000313" key="4">
    <source>
        <dbReference type="Proteomes" id="UP000266915"/>
    </source>
</evidence>
<gene>
    <name evidence="3" type="ORF">EDD42_0682</name>
</gene>
<dbReference type="EMBL" id="RKHL01000001">
    <property type="protein sequence ID" value="ROR80639.1"/>
    <property type="molecule type" value="Genomic_DNA"/>
</dbReference>
<name>A0A3N2BZF9_9MICO</name>
<proteinExistence type="predicted"/>
<accession>A0A3N2BZF9</accession>
<protein>
    <recommendedName>
        <fullName evidence="2">3beta-hydroxysteroid 3-dehydrogenase</fullName>
        <ecNumber evidence="2">1.1.1.270</ecNumber>
    </recommendedName>
</protein>
<dbReference type="RefSeq" id="WP_085511883.1">
    <property type="nucleotide sequence ID" value="NZ_FXAP01000003.1"/>
</dbReference>
<dbReference type="PANTHER" id="PTHR43647">
    <property type="entry name" value="DEHYDROGENASE"/>
    <property type="match status" value="1"/>
</dbReference>
<dbReference type="InterPro" id="IPR051593">
    <property type="entry name" value="Ergosterol_Biosynth_ERG27"/>
</dbReference>
<dbReference type="GO" id="GO:0000253">
    <property type="term" value="F:3-beta-hydroxysteroid 3-dehydrogenase (NADP+) activity"/>
    <property type="evidence" value="ECO:0007669"/>
    <property type="project" value="UniProtKB-EC"/>
</dbReference>
<dbReference type="AlphaFoldDB" id="A0A3N2BZF9"/>
<dbReference type="EC" id="1.1.1.270" evidence="2"/>
<evidence type="ECO:0000256" key="2">
    <source>
        <dbReference type="ARBA" id="ARBA00023621"/>
    </source>
</evidence>
<organism evidence="3 4">
    <name type="scientific">Plantibacter flavus</name>
    <dbReference type="NCBI Taxonomy" id="150123"/>
    <lineage>
        <taxon>Bacteria</taxon>
        <taxon>Bacillati</taxon>
        <taxon>Actinomycetota</taxon>
        <taxon>Actinomycetes</taxon>
        <taxon>Micrococcales</taxon>
        <taxon>Microbacteriaceae</taxon>
        <taxon>Plantibacter</taxon>
    </lineage>
</organism>
<sequence>MTWNADSLPDQTGRVVLVTGANAGLGFWTSLGLARAGAEVVLASRSATKTQAAMRAIRAKVPDARLSHLPFDTSSLDSVRAAGERLADLDRLDALVANAGMVHMPKERQETADGIELVFATNVVGHAALLAEALPVLQRTADAHDSAPRVVLLGSLSTLLVRFHGDDLQLRDGYSGWQAYAQSKIALSSLGFELDRRLAASHSTVRALVAHPGYSVNGLDRRVPGVNEPTRGRRFSDTLQSVYAQSKRRGAEPTLRAVTDEAADGGWFFGPRWLTKGDAVRQTPAAITTDRDVAAALWTDLERLIGTPILPAS</sequence>
<keyword evidence="4" id="KW-1185">Reference proteome</keyword>
<dbReference type="PANTHER" id="PTHR43647:SF2">
    <property type="entry name" value="DEHYDROGENASE"/>
    <property type="match status" value="1"/>
</dbReference>
<dbReference type="InterPro" id="IPR036291">
    <property type="entry name" value="NAD(P)-bd_dom_sf"/>
</dbReference>
<dbReference type="InterPro" id="IPR002347">
    <property type="entry name" value="SDR_fam"/>
</dbReference>
<dbReference type="SUPFAM" id="SSF51735">
    <property type="entry name" value="NAD(P)-binding Rossmann-fold domains"/>
    <property type="match status" value="1"/>
</dbReference>
<comment type="pathway">
    <text evidence="1">Steroid biosynthesis; zymosterol biosynthesis; zymosterol from lanosterol: step 5/6.</text>
</comment>
<dbReference type="PRINTS" id="PR00081">
    <property type="entry name" value="GDHRDH"/>
</dbReference>
<evidence type="ECO:0000256" key="1">
    <source>
        <dbReference type="ARBA" id="ARBA00023589"/>
    </source>
</evidence>
<dbReference type="Proteomes" id="UP000266915">
    <property type="component" value="Unassembled WGS sequence"/>
</dbReference>
<comment type="caution">
    <text evidence="3">The sequence shown here is derived from an EMBL/GenBank/DDBJ whole genome shotgun (WGS) entry which is preliminary data.</text>
</comment>
<evidence type="ECO:0000313" key="3">
    <source>
        <dbReference type="EMBL" id="ROR80639.1"/>
    </source>
</evidence>
<dbReference type="Pfam" id="PF00106">
    <property type="entry name" value="adh_short"/>
    <property type="match status" value="1"/>
</dbReference>